<feature type="domain" description="NADH:flavin oxidoreductase/NADH oxidase N-terminal" evidence="3">
    <location>
        <begin position="2"/>
        <end position="134"/>
    </location>
</feature>
<evidence type="ECO:0000259" key="3">
    <source>
        <dbReference type="Pfam" id="PF00724"/>
    </source>
</evidence>
<evidence type="ECO:0000313" key="4">
    <source>
        <dbReference type="EMBL" id="BCJ85467.1"/>
    </source>
</evidence>
<dbReference type="PANTHER" id="PTHR43656">
    <property type="entry name" value="BINDING OXIDOREDUCTASE, PUTATIVE (AFU_ORTHOLOGUE AFUA_2G08260)-RELATED"/>
    <property type="match status" value="1"/>
</dbReference>
<dbReference type="GO" id="GO:0016491">
    <property type="term" value="F:oxidoreductase activity"/>
    <property type="evidence" value="ECO:0007669"/>
    <property type="project" value="UniProtKB-KW"/>
</dbReference>
<gene>
    <name evidence="4" type="ORF">skT53_04520</name>
</gene>
<dbReference type="AlphaFoldDB" id="A0A7I8D649"/>
<dbReference type="EMBL" id="AP023366">
    <property type="protein sequence ID" value="BCJ85467.1"/>
    <property type="molecule type" value="Genomic_DNA"/>
</dbReference>
<dbReference type="InterPro" id="IPR051799">
    <property type="entry name" value="NADH_flavin_oxidoreductase"/>
</dbReference>
<keyword evidence="2" id="KW-0560">Oxidoreductase</keyword>
<reference evidence="4 5" key="1">
    <citation type="submission" date="2020-08" db="EMBL/GenBank/DDBJ databases">
        <title>Complete Genome Sequence of Effusibacillus dendaii Strain skT53, Isolated from Farmland soil.</title>
        <authorList>
            <person name="Konishi T."/>
            <person name="Kawasaki H."/>
        </authorList>
    </citation>
    <scope>NUCLEOTIDE SEQUENCE [LARGE SCALE GENOMIC DNA]</scope>
    <source>
        <strain evidence="5">skT53</strain>
    </source>
</reference>
<accession>A0A7I8D649</accession>
<keyword evidence="1" id="KW-0285">Flavoprotein</keyword>
<evidence type="ECO:0000256" key="1">
    <source>
        <dbReference type="ARBA" id="ARBA00022630"/>
    </source>
</evidence>
<protein>
    <recommendedName>
        <fullName evidence="3">NADH:flavin oxidoreductase/NADH oxidase N-terminal domain-containing protein</fullName>
    </recommendedName>
</protein>
<name>A0A7I8D649_9BACL</name>
<dbReference type="Proteomes" id="UP000593802">
    <property type="component" value="Chromosome"/>
</dbReference>
<dbReference type="Pfam" id="PF00724">
    <property type="entry name" value="Oxidored_FMN"/>
    <property type="match status" value="1"/>
</dbReference>
<dbReference type="InterPro" id="IPR001155">
    <property type="entry name" value="OxRdtase_FMN_N"/>
</dbReference>
<evidence type="ECO:0000313" key="5">
    <source>
        <dbReference type="Proteomes" id="UP000593802"/>
    </source>
</evidence>
<dbReference type="PANTHER" id="PTHR43656:SF2">
    <property type="entry name" value="BINDING OXIDOREDUCTASE, PUTATIVE (AFU_ORTHOLOGUE AFUA_2G08260)-RELATED"/>
    <property type="match status" value="1"/>
</dbReference>
<organism evidence="4 5">
    <name type="scientific">Effusibacillus dendaii</name>
    <dbReference type="NCBI Taxonomy" id="2743772"/>
    <lineage>
        <taxon>Bacteria</taxon>
        <taxon>Bacillati</taxon>
        <taxon>Bacillota</taxon>
        <taxon>Bacilli</taxon>
        <taxon>Bacillales</taxon>
        <taxon>Alicyclobacillaceae</taxon>
        <taxon>Effusibacillus</taxon>
    </lineage>
</organism>
<dbReference type="Gene3D" id="3.20.20.70">
    <property type="entry name" value="Aldolase class I"/>
    <property type="match status" value="1"/>
</dbReference>
<dbReference type="SUPFAM" id="SSF51395">
    <property type="entry name" value="FMN-linked oxidoreductases"/>
    <property type="match status" value="1"/>
</dbReference>
<dbReference type="KEGG" id="eff:skT53_04520"/>
<dbReference type="GO" id="GO:0010181">
    <property type="term" value="F:FMN binding"/>
    <property type="evidence" value="ECO:0007669"/>
    <property type="project" value="InterPro"/>
</dbReference>
<sequence>MAVLEAVRKTVKEHAKQPFQVGYRLSPEEAENPGITMDDTLQFADVLATKELDYLHVSVQSFWAGSIRNPQDKKSRVKLVQERGGHRVPVIGVGSLHTPDDALQALQTGVSLVALGREIIMEPDWVEKVKSAKENQIRVTLSRDDQAELVIPDPSWQAIVNSPGWFPLVERQAK</sequence>
<keyword evidence="5" id="KW-1185">Reference proteome</keyword>
<evidence type="ECO:0000256" key="2">
    <source>
        <dbReference type="ARBA" id="ARBA00023002"/>
    </source>
</evidence>
<proteinExistence type="predicted"/>
<dbReference type="InterPro" id="IPR013785">
    <property type="entry name" value="Aldolase_TIM"/>
</dbReference>